<keyword evidence="2" id="KW-0614">Plasmid</keyword>
<dbReference type="KEGG" id="cmp:Cha6605_6420"/>
<dbReference type="EMBL" id="CP003602">
    <property type="protein sequence ID" value="AFY97237.1"/>
    <property type="molecule type" value="Genomic_DNA"/>
</dbReference>
<dbReference type="RefSeq" id="WP_015162887.1">
    <property type="nucleotide sequence ID" value="NC_019698.1"/>
</dbReference>
<accession>K9UQ91</accession>
<evidence type="ECO:0000256" key="1">
    <source>
        <dbReference type="SAM" id="MobiDB-lite"/>
    </source>
</evidence>
<dbReference type="GO" id="GO:0006355">
    <property type="term" value="P:regulation of DNA-templated transcription"/>
    <property type="evidence" value="ECO:0007669"/>
    <property type="project" value="InterPro"/>
</dbReference>
<organism evidence="2 3">
    <name type="scientific">Chamaesiphon minutus (strain ATCC 27169 / PCC 6605)</name>
    <dbReference type="NCBI Taxonomy" id="1173020"/>
    <lineage>
        <taxon>Bacteria</taxon>
        <taxon>Bacillati</taxon>
        <taxon>Cyanobacteriota</taxon>
        <taxon>Cyanophyceae</taxon>
        <taxon>Gomontiellales</taxon>
        <taxon>Chamaesiphonaceae</taxon>
        <taxon>Chamaesiphon</taxon>
    </lineage>
</organism>
<keyword evidence="3" id="KW-1185">Reference proteome</keyword>
<dbReference type="AlphaFoldDB" id="K9UQ91"/>
<reference evidence="2 3" key="1">
    <citation type="submission" date="2012-05" db="EMBL/GenBank/DDBJ databases">
        <title>Finished plasmid 2 of genome of Chamaesiphon sp. PCC 6605.</title>
        <authorList>
            <consortium name="US DOE Joint Genome Institute"/>
            <person name="Gugger M."/>
            <person name="Coursin T."/>
            <person name="Rippka R."/>
            <person name="Tandeau De Marsac N."/>
            <person name="Huntemann M."/>
            <person name="Wei C.-L."/>
            <person name="Han J."/>
            <person name="Detter J.C."/>
            <person name="Han C."/>
            <person name="Tapia R."/>
            <person name="Chen A."/>
            <person name="Kyrpides N."/>
            <person name="Mavromatis K."/>
            <person name="Markowitz V."/>
            <person name="Szeto E."/>
            <person name="Ivanova N."/>
            <person name="Pagani I."/>
            <person name="Pati A."/>
            <person name="Goodwin L."/>
            <person name="Nordberg H.P."/>
            <person name="Cantor M.N."/>
            <person name="Hua S.X."/>
            <person name="Woyke T."/>
            <person name="Kerfeld C.A."/>
        </authorList>
    </citation>
    <scope>NUCLEOTIDE SEQUENCE [LARGE SCALE GENOMIC DNA]</scope>
    <source>
        <strain evidence="3">ATCC 27169 / PCC 6605</strain>
        <plasmid evidence="3">Plasmid pCHA6605.02</plasmid>
    </source>
</reference>
<proteinExistence type="predicted"/>
<geneLocation type="plasmid" evidence="2 3">
    <name>pCHA6605.02</name>
</geneLocation>
<name>K9UQ91_CHAP6</name>
<dbReference type="InterPro" id="IPR013321">
    <property type="entry name" value="Arc_rbn_hlx_hlx"/>
</dbReference>
<dbReference type="SUPFAM" id="SSF47598">
    <property type="entry name" value="Ribbon-helix-helix"/>
    <property type="match status" value="1"/>
</dbReference>
<evidence type="ECO:0000313" key="3">
    <source>
        <dbReference type="Proteomes" id="UP000010366"/>
    </source>
</evidence>
<dbReference type="InterPro" id="IPR010985">
    <property type="entry name" value="Ribbon_hlx_hlx"/>
</dbReference>
<protein>
    <submittedName>
        <fullName evidence="2">Uncharacterized protein</fullName>
    </submittedName>
</protein>
<gene>
    <name evidence="2" type="ORF">Cha6605_6420</name>
</gene>
<sequence length="107" mass="12360">MVKRPLIAKKPTTNNLNPTVDDWIERGGIDPEIQTATSEEVIQPPSPQVAAEPESQEKQEKPFPHRISFDMGKEQYKRLKFASFESERSMNEILREAVENWLKEGKH</sequence>
<evidence type="ECO:0000313" key="2">
    <source>
        <dbReference type="EMBL" id="AFY97237.1"/>
    </source>
</evidence>
<dbReference type="Gene3D" id="1.10.1220.10">
    <property type="entry name" value="Met repressor-like"/>
    <property type="match status" value="1"/>
</dbReference>
<feature type="region of interest" description="Disordered" evidence="1">
    <location>
        <begin position="1"/>
        <end position="65"/>
    </location>
</feature>
<dbReference type="HOGENOM" id="CLU_2262454_0_0_3"/>
<dbReference type="Proteomes" id="UP000010366">
    <property type="component" value="Plasmid pCHA6605.02"/>
</dbReference>
<feature type="compositionally biased region" description="Basic and acidic residues" evidence="1">
    <location>
        <begin position="55"/>
        <end position="65"/>
    </location>
</feature>